<feature type="transmembrane region" description="Helical" evidence="1">
    <location>
        <begin position="70"/>
        <end position="87"/>
    </location>
</feature>
<sequence>MPQSTNTRARRALRGLFVAGAAVVFASVAHTLGGGRAPGLVVIALTLAAAVPIAMLLARPGRPARRRRTVVAALLAQAALHTLYSLGGGGGGGSGGSRSSGSGGAGTTAELGAATLGAPAASAHVHDPLAGLDAIGGAAPSVSAAGALMLLAHAGAAVLAVVVLLRVDAALDAAAGALRAVVARARPVLAPPPQAAPRAASPAAPRRAHSLVILSAHPHRGPPAFVPAH</sequence>
<evidence type="ECO:0000313" key="3">
    <source>
        <dbReference type="Proteomes" id="UP000671914"/>
    </source>
</evidence>
<keyword evidence="1" id="KW-0472">Membrane</keyword>
<keyword evidence="3" id="KW-1185">Reference proteome</keyword>
<keyword evidence="1" id="KW-0812">Transmembrane</keyword>
<feature type="transmembrane region" description="Helical" evidence="1">
    <location>
        <begin position="12"/>
        <end position="33"/>
    </location>
</feature>
<dbReference type="Proteomes" id="UP000671914">
    <property type="component" value="Chromosome"/>
</dbReference>
<proteinExistence type="predicted"/>
<dbReference type="RefSeq" id="WP_210900725.1">
    <property type="nucleotide sequence ID" value="NZ_CP071696.1"/>
</dbReference>
<keyword evidence="1" id="KW-1133">Transmembrane helix</keyword>
<dbReference type="AlphaFoldDB" id="A0A975FPU0"/>
<gene>
    <name evidence="2" type="ORF">G127AT_05140</name>
</gene>
<feature type="transmembrane region" description="Helical" evidence="1">
    <location>
        <begin position="142"/>
        <end position="165"/>
    </location>
</feature>
<organism evidence="2 3">
    <name type="scientific">Agromyces archimandritae</name>
    <dbReference type="NCBI Taxonomy" id="2781962"/>
    <lineage>
        <taxon>Bacteria</taxon>
        <taxon>Bacillati</taxon>
        <taxon>Actinomycetota</taxon>
        <taxon>Actinomycetes</taxon>
        <taxon>Micrococcales</taxon>
        <taxon>Microbacteriaceae</taxon>
        <taxon>Agromyces</taxon>
    </lineage>
</organism>
<evidence type="ECO:0000313" key="2">
    <source>
        <dbReference type="EMBL" id="QTX05597.1"/>
    </source>
</evidence>
<name>A0A975FPU0_9MICO</name>
<accession>A0A975FPU0</accession>
<dbReference type="KEGG" id="aarc:G127AT_05140"/>
<dbReference type="EMBL" id="CP071696">
    <property type="protein sequence ID" value="QTX05597.1"/>
    <property type="molecule type" value="Genomic_DNA"/>
</dbReference>
<evidence type="ECO:0000256" key="1">
    <source>
        <dbReference type="SAM" id="Phobius"/>
    </source>
</evidence>
<feature type="transmembrane region" description="Helical" evidence="1">
    <location>
        <begin position="39"/>
        <end position="58"/>
    </location>
</feature>
<protein>
    <submittedName>
        <fullName evidence="2">Uncharacterized protein</fullName>
    </submittedName>
</protein>
<reference evidence="2" key="1">
    <citation type="submission" date="2021-03" db="EMBL/GenBank/DDBJ databases">
        <title>Agromyces archimandritus sp. nov., isolated from the cockroach Archimandrita tessellata.</title>
        <authorList>
            <person name="Guzman J."/>
            <person name="Ortuzar M."/>
            <person name="Poehlein A."/>
            <person name="Daniel R."/>
            <person name="Trujillo M."/>
            <person name="Vilcinskas A."/>
        </authorList>
    </citation>
    <scope>NUCLEOTIDE SEQUENCE</scope>
    <source>
        <strain evidence="2">G127AT</strain>
    </source>
</reference>